<dbReference type="OrthoDB" id="9772456at2"/>
<evidence type="ECO:0000256" key="3">
    <source>
        <dbReference type="ARBA" id="ARBA00009759"/>
    </source>
</evidence>
<evidence type="ECO:0000313" key="9">
    <source>
        <dbReference type="EMBL" id="PZD95416.1"/>
    </source>
</evidence>
<dbReference type="PROSITE" id="PS00630">
    <property type="entry name" value="IMP_2"/>
    <property type="match status" value="1"/>
</dbReference>
<organism evidence="9 10">
    <name type="scientific">Paenibacillus sambharensis</name>
    <dbReference type="NCBI Taxonomy" id="1803190"/>
    <lineage>
        <taxon>Bacteria</taxon>
        <taxon>Bacillati</taxon>
        <taxon>Bacillota</taxon>
        <taxon>Bacilli</taxon>
        <taxon>Bacillales</taxon>
        <taxon>Paenibacillaceae</taxon>
        <taxon>Paenibacillus</taxon>
    </lineage>
</organism>
<evidence type="ECO:0000256" key="2">
    <source>
        <dbReference type="ARBA" id="ARBA00001946"/>
    </source>
</evidence>
<comment type="catalytic activity">
    <reaction evidence="1 8">
        <text>a myo-inositol phosphate + H2O = myo-inositol + phosphate</text>
        <dbReference type="Rhea" id="RHEA:24056"/>
        <dbReference type="ChEBI" id="CHEBI:15377"/>
        <dbReference type="ChEBI" id="CHEBI:17268"/>
        <dbReference type="ChEBI" id="CHEBI:43474"/>
        <dbReference type="ChEBI" id="CHEBI:84139"/>
        <dbReference type="EC" id="3.1.3.25"/>
    </reaction>
</comment>
<evidence type="ECO:0000313" key="10">
    <source>
        <dbReference type="Proteomes" id="UP000249522"/>
    </source>
</evidence>
<protein>
    <recommendedName>
        <fullName evidence="8">Inositol-1-monophosphatase</fullName>
        <ecNumber evidence="8">3.1.3.25</ecNumber>
    </recommendedName>
</protein>
<comment type="cofactor">
    <cofactor evidence="2 7 8">
        <name>Mg(2+)</name>
        <dbReference type="ChEBI" id="CHEBI:18420"/>
    </cofactor>
</comment>
<dbReference type="GO" id="GO:0046872">
    <property type="term" value="F:metal ion binding"/>
    <property type="evidence" value="ECO:0007669"/>
    <property type="project" value="UniProtKB-KW"/>
</dbReference>
<keyword evidence="10" id="KW-1185">Reference proteome</keyword>
<keyword evidence="4 7" id="KW-0479">Metal-binding</keyword>
<dbReference type="InterPro" id="IPR022337">
    <property type="entry name" value="Inositol_monophosphatase_SuhB"/>
</dbReference>
<name>A0A2W1L834_9BACL</name>
<comment type="similarity">
    <text evidence="3 8">Belongs to the inositol monophosphatase superfamily.</text>
</comment>
<gene>
    <name evidence="9" type="ORF">DNH61_12835</name>
</gene>
<evidence type="ECO:0000256" key="6">
    <source>
        <dbReference type="ARBA" id="ARBA00022842"/>
    </source>
</evidence>
<evidence type="ECO:0000256" key="5">
    <source>
        <dbReference type="ARBA" id="ARBA00022801"/>
    </source>
</evidence>
<dbReference type="GO" id="GO:0008934">
    <property type="term" value="F:inositol monophosphate 1-phosphatase activity"/>
    <property type="evidence" value="ECO:0007669"/>
    <property type="project" value="InterPro"/>
</dbReference>
<dbReference type="Proteomes" id="UP000249522">
    <property type="component" value="Unassembled WGS sequence"/>
</dbReference>
<dbReference type="PANTHER" id="PTHR20854:SF4">
    <property type="entry name" value="INOSITOL-1-MONOPHOSPHATASE-RELATED"/>
    <property type="match status" value="1"/>
</dbReference>
<dbReference type="PRINTS" id="PR00377">
    <property type="entry name" value="IMPHPHTASES"/>
</dbReference>
<feature type="binding site" evidence="7">
    <location>
        <position position="94"/>
    </location>
    <ligand>
        <name>Mg(2+)</name>
        <dbReference type="ChEBI" id="CHEBI:18420"/>
        <label>1</label>
        <note>catalytic</note>
    </ligand>
</feature>
<evidence type="ECO:0000256" key="4">
    <source>
        <dbReference type="ARBA" id="ARBA00022723"/>
    </source>
</evidence>
<feature type="binding site" evidence="7">
    <location>
        <position position="96"/>
    </location>
    <ligand>
        <name>Mg(2+)</name>
        <dbReference type="ChEBI" id="CHEBI:18420"/>
        <label>1</label>
        <note>catalytic</note>
    </ligand>
</feature>
<dbReference type="GO" id="GO:0046854">
    <property type="term" value="P:phosphatidylinositol phosphate biosynthetic process"/>
    <property type="evidence" value="ECO:0007669"/>
    <property type="project" value="InterPro"/>
</dbReference>
<evidence type="ECO:0000256" key="7">
    <source>
        <dbReference type="PIRSR" id="PIRSR600760-2"/>
    </source>
</evidence>
<accession>A0A2W1L834</accession>
<dbReference type="Gene3D" id="3.40.190.80">
    <property type="match status" value="1"/>
</dbReference>
<dbReference type="GO" id="GO:0006020">
    <property type="term" value="P:inositol metabolic process"/>
    <property type="evidence" value="ECO:0007669"/>
    <property type="project" value="TreeGrafter"/>
</dbReference>
<dbReference type="Gene3D" id="3.30.540.10">
    <property type="entry name" value="Fructose-1,6-Bisphosphatase, subunit A, domain 1"/>
    <property type="match status" value="1"/>
</dbReference>
<dbReference type="GO" id="GO:0007165">
    <property type="term" value="P:signal transduction"/>
    <property type="evidence" value="ECO:0007669"/>
    <property type="project" value="TreeGrafter"/>
</dbReference>
<keyword evidence="5 8" id="KW-0378">Hydrolase</keyword>
<dbReference type="FunFam" id="3.30.540.10:FF:000003">
    <property type="entry name" value="Inositol-1-monophosphatase"/>
    <property type="match status" value="1"/>
</dbReference>
<evidence type="ECO:0000256" key="8">
    <source>
        <dbReference type="RuleBase" id="RU364068"/>
    </source>
</evidence>
<keyword evidence="6 7" id="KW-0460">Magnesium</keyword>
<dbReference type="Pfam" id="PF00459">
    <property type="entry name" value="Inositol_P"/>
    <property type="match status" value="1"/>
</dbReference>
<dbReference type="EC" id="3.1.3.25" evidence="8"/>
<evidence type="ECO:0000256" key="1">
    <source>
        <dbReference type="ARBA" id="ARBA00001033"/>
    </source>
</evidence>
<dbReference type="InterPro" id="IPR000760">
    <property type="entry name" value="Inositol_monophosphatase-like"/>
</dbReference>
<dbReference type="PROSITE" id="PS00629">
    <property type="entry name" value="IMP_1"/>
    <property type="match status" value="1"/>
</dbReference>
<proteinExistence type="inferred from homology"/>
<dbReference type="CDD" id="cd01639">
    <property type="entry name" value="IMPase"/>
    <property type="match status" value="1"/>
</dbReference>
<sequence>MSSMEAQLLRHAMLWAREAGTLMKKMLDDELHIEQKKNDSDLVTQADRRCEELLRNRLAQVYPGHWILGEEMDGGIDSYTAFKQRGGGYGWIIDPIDGTTNYIHRIPHFAVSIGIVKDGQPVAGVVYNPLTDELFHAVKGGGAYLNDARIQVSQKERRLSEAVLATGFYAGDWHEESEALPQIKRFVGSCRNLRMNGAASLDLCWVACGRLTGFWHRGLHPWDAAAGSLIVTEAGGRVTDRFGAAFHLAMDSLVATNGWTHDEITSIFLMDVEESYVVWRDKEEKAFKS</sequence>
<dbReference type="InterPro" id="IPR020583">
    <property type="entry name" value="Inositol_monoP_metal-BS"/>
</dbReference>
<comment type="caution">
    <text evidence="9">The sequence shown here is derived from an EMBL/GenBank/DDBJ whole genome shotgun (WGS) entry which is preliminary data.</text>
</comment>
<dbReference type="AlphaFoldDB" id="A0A2W1L834"/>
<feature type="binding site" evidence="7">
    <location>
        <position position="70"/>
    </location>
    <ligand>
        <name>Mg(2+)</name>
        <dbReference type="ChEBI" id="CHEBI:18420"/>
        <label>1</label>
        <note>catalytic</note>
    </ligand>
</feature>
<dbReference type="SUPFAM" id="SSF56655">
    <property type="entry name" value="Carbohydrate phosphatase"/>
    <property type="match status" value="1"/>
</dbReference>
<dbReference type="PRINTS" id="PR01959">
    <property type="entry name" value="SBIMPHPHTASE"/>
</dbReference>
<dbReference type="EMBL" id="QKRB01000044">
    <property type="protein sequence ID" value="PZD95416.1"/>
    <property type="molecule type" value="Genomic_DNA"/>
</dbReference>
<reference evidence="9 10" key="1">
    <citation type="submission" date="2018-06" db="EMBL/GenBank/DDBJ databases">
        <title>Paenibacillus imtechensis sp. nov.</title>
        <authorList>
            <person name="Pinnaka A.K."/>
            <person name="Singh H."/>
            <person name="Kaur M."/>
        </authorList>
    </citation>
    <scope>NUCLEOTIDE SEQUENCE [LARGE SCALE GENOMIC DNA]</scope>
    <source>
        <strain evidence="9 10">SMB1</strain>
    </source>
</reference>
<dbReference type="InterPro" id="IPR033942">
    <property type="entry name" value="IMPase"/>
</dbReference>
<dbReference type="InterPro" id="IPR020550">
    <property type="entry name" value="Inositol_monophosphatase_CS"/>
</dbReference>
<feature type="binding site" evidence="7">
    <location>
        <position position="97"/>
    </location>
    <ligand>
        <name>Mg(2+)</name>
        <dbReference type="ChEBI" id="CHEBI:18420"/>
        <label>1</label>
        <note>catalytic</note>
    </ligand>
</feature>
<feature type="binding site" evidence="7">
    <location>
        <position position="223"/>
    </location>
    <ligand>
        <name>Mg(2+)</name>
        <dbReference type="ChEBI" id="CHEBI:18420"/>
        <label>1</label>
        <note>catalytic</note>
    </ligand>
</feature>
<dbReference type="PANTHER" id="PTHR20854">
    <property type="entry name" value="INOSITOL MONOPHOSPHATASE"/>
    <property type="match status" value="1"/>
</dbReference>